<evidence type="ECO:0000313" key="3">
    <source>
        <dbReference type="Proteomes" id="UP001215598"/>
    </source>
</evidence>
<reference evidence="2" key="1">
    <citation type="submission" date="2023-03" db="EMBL/GenBank/DDBJ databases">
        <title>Massive genome expansion in bonnet fungi (Mycena s.s.) driven by repeated elements and novel gene families across ecological guilds.</title>
        <authorList>
            <consortium name="Lawrence Berkeley National Laboratory"/>
            <person name="Harder C.B."/>
            <person name="Miyauchi S."/>
            <person name="Viragh M."/>
            <person name="Kuo A."/>
            <person name="Thoen E."/>
            <person name="Andreopoulos B."/>
            <person name="Lu D."/>
            <person name="Skrede I."/>
            <person name="Drula E."/>
            <person name="Henrissat B."/>
            <person name="Morin E."/>
            <person name="Kohler A."/>
            <person name="Barry K."/>
            <person name="LaButti K."/>
            <person name="Morin E."/>
            <person name="Salamov A."/>
            <person name="Lipzen A."/>
            <person name="Mereny Z."/>
            <person name="Hegedus B."/>
            <person name="Baldrian P."/>
            <person name="Stursova M."/>
            <person name="Weitz H."/>
            <person name="Taylor A."/>
            <person name="Grigoriev I.V."/>
            <person name="Nagy L.G."/>
            <person name="Martin F."/>
            <person name="Kauserud H."/>
        </authorList>
    </citation>
    <scope>NUCLEOTIDE SEQUENCE</scope>
    <source>
        <strain evidence="2">CBHHK182m</strain>
    </source>
</reference>
<comment type="caution">
    <text evidence="2">The sequence shown here is derived from an EMBL/GenBank/DDBJ whole genome shotgun (WGS) entry which is preliminary data.</text>
</comment>
<gene>
    <name evidence="2" type="ORF">B0H16DRAFT_1736795</name>
</gene>
<keyword evidence="3" id="KW-1185">Reference proteome</keyword>
<organism evidence="2 3">
    <name type="scientific">Mycena metata</name>
    <dbReference type="NCBI Taxonomy" id="1033252"/>
    <lineage>
        <taxon>Eukaryota</taxon>
        <taxon>Fungi</taxon>
        <taxon>Dikarya</taxon>
        <taxon>Basidiomycota</taxon>
        <taxon>Agaricomycotina</taxon>
        <taxon>Agaricomycetes</taxon>
        <taxon>Agaricomycetidae</taxon>
        <taxon>Agaricales</taxon>
        <taxon>Marasmiineae</taxon>
        <taxon>Mycenaceae</taxon>
        <taxon>Mycena</taxon>
    </lineage>
</organism>
<accession>A0AAD7HMP4</accession>
<sequence length="656" mass="72007">MSQDITCTSNEARAPAVFEAFGCALELGMNSVAFFISPAVPIYDGLELKDNANEIFAHFLRSLQLDGAAGRQKVSIPGNSHLGICPSTAYTWNKQLSTIDPQYLDIAAPGIHCILLPLSFKRLLDDASAELPDAKKQHLPPSTSNDSDIADESTRVRIMKKASRLVDAVSRTSWNPLSNPSTTTAIPILNLHRHETSNPNWSYEPETVDGVPCFQYKGRSFLEATLLPLIEQEYRRDESTTRIGVFGTQGSGKCHALMAASAVLLSKHVPVVVLTLSGTRPSVIDLRDALLLAVVGAEDPMLADNRDFITQIFDACCGTNTPEKEGNLGKLFRKLAAESLRVKLVFAVLGLDSLSKVDQDYVLNFTRGHIVCFIAQGNSLLRTAVEEYIAEGKQGYKAVYLNGGLEEDEYRGWLHQHEADIGFAFTSSESHFLVARTGNVPALLSRVFQAMKHDVGCIGLEEKHLKFGLGLDKIISAHVRKILKENPECGDDLRLLLLALLHNDTVDVSPVLVHQNYMYQDKDHRWRTTNSLTFAAVLSSLLVLGNWVRFFDVRKWVGCMSVIRSNPSMVGYAVEYGVTAALGSGVETKDLSIPADLPIFAVPKGGRPPESIGPGIYVPVDFNHRYIDCVVVWLKGKSISIAPMQITSPVSYINAL</sequence>
<evidence type="ECO:0000313" key="2">
    <source>
        <dbReference type="EMBL" id="KAJ7724195.1"/>
    </source>
</evidence>
<name>A0AAD7HMP4_9AGAR</name>
<evidence type="ECO:0000256" key="1">
    <source>
        <dbReference type="SAM" id="MobiDB-lite"/>
    </source>
</evidence>
<feature type="region of interest" description="Disordered" evidence="1">
    <location>
        <begin position="132"/>
        <end position="153"/>
    </location>
</feature>
<proteinExistence type="predicted"/>
<dbReference type="AlphaFoldDB" id="A0AAD7HMP4"/>
<dbReference type="Proteomes" id="UP001215598">
    <property type="component" value="Unassembled WGS sequence"/>
</dbReference>
<protein>
    <submittedName>
        <fullName evidence="2">Uncharacterized protein</fullName>
    </submittedName>
</protein>
<dbReference type="EMBL" id="JARKIB010000204">
    <property type="protein sequence ID" value="KAJ7724195.1"/>
    <property type="molecule type" value="Genomic_DNA"/>
</dbReference>